<dbReference type="InterPro" id="IPR036322">
    <property type="entry name" value="WD40_repeat_dom_sf"/>
</dbReference>
<dbReference type="PANTHER" id="PTHR22847:SF637">
    <property type="entry name" value="WD REPEAT DOMAIN 5B"/>
    <property type="match status" value="1"/>
</dbReference>
<dbReference type="SMART" id="SM00320">
    <property type="entry name" value="WD40"/>
    <property type="match status" value="6"/>
</dbReference>
<feature type="compositionally biased region" description="Low complexity" evidence="4">
    <location>
        <begin position="144"/>
        <end position="157"/>
    </location>
</feature>
<dbReference type="AlphaFoldDB" id="A0ABD1YLY8"/>
<dbReference type="InterPro" id="IPR001680">
    <property type="entry name" value="WD40_rpt"/>
</dbReference>
<evidence type="ECO:0000256" key="4">
    <source>
        <dbReference type="SAM" id="MobiDB-lite"/>
    </source>
</evidence>
<dbReference type="PRINTS" id="PR00320">
    <property type="entry name" value="GPROTEINBRPT"/>
</dbReference>
<dbReference type="PANTHER" id="PTHR22847">
    <property type="entry name" value="WD40 REPEAT PROTEIN"/>
    <property type="match status" value="1"/>
</dbReference>
<gene>
    <name evidence="5" type="ORF">R1flu_016125</name>
</gene>
<accession>A0ABD1YLY8</accession>
<proteinExistence type="predicted"/>
<keyword evidence="6" id="KW-1185">Reference proteome</keyword>
<dbReference type="Gene3D" id="2.130.10.10">
    <property type="entry name" value="YVTN repeat-like/Quinoprotein amine dehydrogenase"/>
    <property type="match status" value="2"/>
</dbReference>
<evidence type="ECO:0000313" key="5">
    <source>
        <dbReference type="EMBL" id="KAL2631439.1"/>
    </source>
</evidence>
<name>A0ABD1YLY8_9MARC</name>
<feature type="repeat" description="WD" evidence="3">
    <location>
        <begin position="214"/>
        <end position="237"/>
    </location>
</feature>
<reference evidence="5 6" key="1">
    <citation type="submission" date="2024-09" db="EMBL/GenBank/DDBJ databases">
        <title>Chromosome-scale assembly of Riccia fluitans.</title>
        <authorList>
            <person name="Paukszto L."/>
            <person name="Sawicki J."/>
            <person name="Karawczyk K."/>
            <person name="Piernik-Szablinska J."/>
            <person name="Szczecinska M."/>
            <person name="Mazdziarz M."/>
        </authorList>
    </citation>
    <scope>NUCLEOTIDE SEQUENCE [LARGE SCALE GENOMIC DNA]</scope>
    <source>
        <strain evidence="5">Rf_01</strain>
        <tissue evidence="5">Aerial parts of the thallus</tissue>
    </source>
</reference>
<feature type="region of interest" description="Disordered" evidence="4">
    <location>
        <begin position="124"/>
        <end position="158"/>
    </location>
</feature>
<dbReference type="Proteomes" id="UP001605036">
    <property type="component" value="Unassembled WGS sequence"/>
</dbReference>
<evidence type="ECO:0000256" key="3">
    <source>
        <dbReference type="PROSITE-ProRule" id="PRU00221"/>
    </source>
</evidence>
<comment type="caution">
    <text evidence="5">The sequence shown here is derived from an EMBL/GenBank/DDBJ whole genome shotgun (WGS) entry which is preliminary data.</text>
</comment>
<feature type="repeat" description="WD" evidence="3">
    <location>
        <begin position="425"/>
        <end position="456"/>
    </location>
</feature>
<organism evidence="5 6">
    <name type="scientific">Riccia fluitans</name>
    <dbReference type="NCBI Taxonomy" id="41844"/>
    <lineage>
        <taxon>Eukaryota</taxon>
        <taxon>Viridiplantae</taxon>
        <taxon>Streptophyta</taxon>
        <taxon>Embryophyta</taxon>
        <taxon>Marchantiophyta</taxon>
        <taxon>Marchantiopsida</taxon>
        <taxon>Marchantiidae</taxon>
        <taxon>Marchantiales</taxon>
        <taxon>Ricciaceae</taxon>
        <taxon>Riccia</taxon>
    </lineage>
</organism>
<evidence type="ECO:0000256" key="1">
    <source>
        <dbReference type="ARBA" id="ARBA00022574"/>
    </source>
</evidence>
<dbReference type="InterPro" id="IPR019775">
    <property type="entry name" value="WD40_repeat_CS"/>
</dbReference>
<sequence length="607" mass="68205">MVTGRKILSGKFQPVMRSVVVIDPLAAADMTEWVQDTSSFHLHSLIQVLHDSTKDIVVGCTLDRKLICWKYDRCVPHRVLHGHSTWVDVLMIATRRAYKERLLLKDTTDIMPERKLLTRRKSLKKAASMSGSSKTDTAAASLRTSTAGTDSTSGSADESIKTYEPELFSGSSDGQINKWCTNPDPNKDIWVYTKIAPRCNLPITCMIHHVELDLLITGSGDSDINIWNMDGYRSVPSWRTATRTAHGPDMLRGHTGKIVALCALPDLVLVSASTDKSMRFWDLSTRLPSDIYEVIQEHPFQDMTYSPVRDEIATCGGDSEVKIWVGERRKRVKHKLIASATEGHVEKVRWCTSHNGMWVTASERGSITIWDPKTQAAVSSMCTHQQPVTAMLVDEENGYILLSYMYDYTIRVQPLLLNGDEVCKYIGHTDQVQSIVYLKVRHQFVSASWDNTLRVWLAPPKDTMAAAEKKLNLKDMMRLRPLEAPTEAPADEFDVTAERQQYISSYEKSHPIVMPEVLANPMNTDISALRAPIPHSSTIVIPDDPVLCVGLCEKLDALEAQFGKQIIKDKEEKTEVKKKSKHAELALPKGELRIHHTKMKGTPSLFE</sequence>
<keyword evidence="2" id="KW-0677">Repeat</keyword>
<dbReference type="InterPro" id="IPR020472">
    <property type="entry name" value="WD40_PAC1"/>
</dbReference>
<feature type="repeat" description="WD" evidence="3">
    <location>
        <begin position="251"/>
        <end position="285"/>
    </location>
</feature>
<dbReference type="Pfam" id="PF00400">
    <property type="entry name" value="WD40"/>
    <property type="match status" value="3"/>
</dbReference>
<protein>
    <submittedName>
        <fullName evidence="5">Uncharacterized protein</fullName>
    </submittedName>
</protein>
<dbReference type="InterPro" id="IPR015943">
    <property type="entry name" value="WD40/YVTN_repeat-like_dom_sf"/>
</dbReference>
<keyword evidence="1 3" id="KW-0853">WD repeat</keyword>
<dbReference type="GO" id="GO:1990234">
    <property type="term" value="C:transferase complex"/>
    <property type="evidence" value="ECO:0007669"/>
    <property type="project" value="UniProtKB-ARBA"/>
</dbReference>
<dbReference type="SUPFAM" id="SSF50978">
    <property type="entry name" value="WD40 repeat-like"/>
    <property type="match status" value="2"/>
</dbReference>
<dbReference type="PROSITE" id="PS50294">
    <property type="entry name" value="WD_REPEATS_REGION"/>
    <property type="match status" value="2"/>
</dbReference>
<feature type="compositionally biased region" description="Polar residues" evidence="4">
    <location>
        <begin position="129"/>
        <end position="138"/>
    </location>
</feature>
<dbReference type="EMBL" id="JBHFFA010000004">
    <property type="protein sequence ID" value="KAL2631439.1"/>
    <property type="molecule type" value="Genomic_DNA"/>
</dbReference>
<evidence type="ECO:0000256" key="2">
    <source>
        <dbReference type="ARBA" id="ARBA00022737"/>
    </source>
</evidence>
<dbReference type="PROSITE" id="PS00678">
    <property type="entry name" value="WD_REPEATS_1"/>
    <property type="match status" value="1"/>
</dbReference>
<dbReference type="PROSITE" id="PS50082">
    <property type="entry name" value="WD_REPEATS_2"/>
    <property type="match status" value="3"/>
</dbReference>
<evidence type="ECO:0000313" key="6">
    <source>
        <dbReference type="Proteomes" id="UP001605036"/>
    </source>
</evidence>